<name>A0ACC2NBU0_9HYME</name>
<protein>
    <submittedName>
        <fullName evidence="1">Uncharacterized protein</fullName>
    </submittedName>
</protein>
<organism evidence="1 2">
    <name type="scientific">Eretmocerus hayati</name>
    <dbReference type="NCBI Taxonomy" id="131215"/>
    <lineage>
        <taxon>Eukaryota</taxon>
        <taxon>Metazoa</taxon>
        <taxon>Ecdysozoa</taxon>
        <taxon>Arthropoda</taxon>
        <taxon>Hexapoda</taxon>
        <taxon>Insecta</taxon>
        <taxon>Pterygota</taxon>
        <taxon>Neoptera</taxon>
        <taxon>Endopterygota</taxon>
        <taxon>Hymenoptera</taxon>
        <taxon>Apocrita</taxon>
        <taxon>Proctotrupomorpha</taxon>
        <taxon>Chalcidoidea</taxon>
        <taxon>Aphelinidae</taxon>
        <taxon>Aphelininae</taxon>
        <taxon>Eretmocerus</taxon>
    </lineage>
</organism>
<proteinExistence type="predicted"/>
<accession>A0ACC2NBU0</accession>
<comment type="caution">
    <text evidence="1">The sequence shown here is derived from an EMBL/GenBank/DDBJ whole genome shotgun (WGS) entry which is preliminary data.</text>
</comment>
<dbReference type="EMBL" id="CM056744">
    <property type="protein sequence ID" value="KAJ8668413.1"/>
    <property type="molecule type" value="Genomic_DNA"/>
</dbReference>
<sequence length="129" mass="15082">MFHMQTKWGQWKEDLKHKLNETLKTELKQVIEDAIKYEAEKCLRDINSFMASQMRLFDKKCLKSGRGKIIGQHCFEDYMNRLARDIESIVKKAQKCMGTENKEHREATIQGDATVQNDDNGKSGEVWDI</sequence>
<gene>
    <name evidence="1" type="ORF">QAD02_010076</name>
</gene>
<reference evidence="1" key="1">
    <citation type="submission" date="2023-04" db="EMBL/GenBank/DDBJ databases">
        <title>A chromosome-level genome assembly of the parasitoid wasp Eretmocerus hayati.</title>
        <authorList>
            <person name="Zhong Y."/>
            <person name="Liu S."/>
            <person name="Liu Y."/>
        </authorList>
    </citation>
    <scope>NUCLEOTIDE SEQUENCE</scope>
    <source>
        <strain evidence="1">ZJU_SS_LIU_2023</strain>
    </source>
</reference>
<keyword evidence="2" id="KW-1185">Reference proteome</keyword>
<evidence type="ECO:0000313" key="1">
    <source>
        <dbReference type="EMBL" id="KAJ8668413.1"/>
    </source>
</evidence>
<evidence type="ECO:0000313" key="2">
    <source>
        <dbReference type="Proteomes" id="UP001239111"/>
    </source>
</evidence>
<dbReference type="Proteomes" id="UP001239111">
    <property type="component" value="Chromosome 4"/>
</dbReference>